<evidence type="ECO:0008006" key="4">
    <source>
        <dbReference type="Google" id="ProtNLM"/>
    </source>
</evidence>
<organism evidence="2 3">
    <name type="scientific">Microseira wollei NIES-4236</name>
    <dbReference type="NCBI Taxonomy" id="2530354"/>
    <lineage>
        <taxon>Bacteria</taxon>
        <taxon>Bacillati</taxon>
        <taxon>Cyanobacteriota</taxon>
        <taxon>Cyanophyceae</taxon>
        <taxon>Oscillatoriophycideae</taxon>
        <taxon>Aerosakkonematales</taxon>
        <taxon>Aerosakkonemataceae</taxon>
        <taxon>Microseira</taxon>
    </lineage>
</organism>
<evidence type="ECO:0000256" key="1">
    <source>
        <dbReference type="SAM" id="Phobius"/>
    </source>
</evidence>
<dbReference type="AlphaFoldDB" id="A0AAV3XC15"/>
<keyword evidence="1" id="KW-0472">Membrane</keyword>
<protein>
    <recommendedName>
        <fullName evidence="4">Secreted protein</fullName>
    </recommendedName>
</protein>
<keyword evidence="1" id="KW-1133">Transmembrane helix</keyword>
<gene>
    <name evidence="2" type="ORF">MiSe_37130</name>
</gene>
<accession>A0AAV3XC15</accession>
<dbReference type="Proteomes" id="UP001050975">
    <property type="component" value="Unassembled WGS sequence"/>
</dbReference>
<sequence length="80" mass="8716">MISCPVASVASARAGLFITWFVVGATLTKYLVIRSRGVPLNGQVLLAPTLVKPAPTIDNQSDMINRTDAKKQMRSEKSWV</sequence>
<reference evidence="2" key="1">
    <citation type="submission" date="2019-10" db="EMBL/GenBank/DDBJ databases">
        <title>Draft genome sequece of Microseira wollei NIES-4236.</title>
        <authorList>
            <person name="Yamaguchi H."/>
            <person name="Suzuki S."/>
            <person name="Kawachi M."/>
        </authorList>
    </citation>
    <scope>NUCLEOTIDE SEQUENCE</scope>
    <source>
        <strain evidence="2">NIES-4236</strain>
    </source>
</reference>
<keyword evidence="1" id="KW-0812">Transmembrane</keyword>
<name>A0AAV3XC15_9CYAN</name>
<proteinExistence type="predicted"/>
<comment type="caution">
    <text evidence="2">The sequence shown here is derived from an EMBL/GenBank/DDBJ whole genome shotgun (WGS) entry which is preliminary data.</text>
</comment>
<dbReference type="EMBL" id="BLAY01000055">
    <property type="protein sequence ID" value="GET38953.1"/>
    <property type="molecule type" value="Genomic_DNA"/>
</dbReference>
<keyword evidence="3" id="KW-1185">Reference proteome</keyword>
<feature type="transmembrane region" description="Helical" evidence="1">
    <location>
        <begin position="12"/>
        <end position="32"/>
    </location>
</feature>
<evidence type="ECO:0000313" key="2">
    <source>
        <dbReference type="EMBL" id="GET38953.1"/>
    </source>
</evidence>
<evidence type="ECO:0000313" key="3">
    <source>
        <dbReference type="Proteomes" id="UP001050975"/>
    </source>
</evidence>